<gene>
    <name evidence="1" type="ORF">MENTE1834_LOCUS34399</name>
</gene>
<organism evidence="1 2">
    <name type="scientific">Meloidogyne enterolobii</name>
    <name type="common">Root-knot nematode worm</name>
    <name type="synonym">Meloidogyne mayaguensis</name>
    <dbReference type="NCBI Taxonomy" id="390850"/>
    <lineage>
        <taxon>Eukaryota</taxon>
        <taxon>Metazoa</taxon>
        <taxon>Ecdysozoa</taxon>
        <taxon>Nematoda</taxon>
        <taxon>Chromadorea</taxon>
        <taxon>Rhabditida</taxon>
        <taxon>Tylenchina</taxon>
        <taxon>Tylenchomorpha</taxon>
        <taxon>Tylenchoidea</taxon>
        <taxon>Meloidogynidae</taxon>
        <taxon>Meloidogyninae</taxon>
        <taxon>Meloidogyne</taxon>
    </lineage>
</organism>
<evidence type="ECO:0000313" key="1">
    <source>
        <dbReference type="EMBL" id="CAK5086882.1"/>
    </source>
</evidence>
<dbReference type="Proteomes" id="UP001497535">
    <property type="component" value="Unassembled WGS sequence"/>
</dbReference>
<name>A0ACB1A600_MELEN</name>
<proteinExistence type="predicted"/>
<accession>A0ACB1A600</accession>
<evidence type="ECO:0000313" key="2">
    <source>
        <dbReference type="Proteomes" id="UP001497535"/>
    </source>
</evidence>
<reference evidence="1" key="1">
    <citation type="submission" date="2023-11" db="EMBL/GenBank/DDBJ databases">
        <authorList>
            <person name="Poullet M."/>
        </authorList>
    </citation>
    <scope>NUCLEOTIDE SEQUENCE</scope>
    <source>
        <strain evidence="1">E1834</strain>
    </source>
</reference>
<keyword evidence="2" id="KW-1185">Reference proteome</keyword>
<sequence>MTANLFHPLLSFISSLSNSSSSYHPFPPPLFFLDAVENRAKCCLNIVKIKKFLLCLSVQRNIKK</sequence>
<protein>
    <submittedName>
        <fullName evidence="1">Uncharacterized protein</fullName>
    </submittedName>
</protein>
<dbReference type="EMBL" id="CAVMJV010000062">
    <property type="protein sequence ID" value="CAK5086882.1"/>
    <property type="molecule type" value="Genomic_DNA"/>
</dbReference>
<comment type="caution">
    <text evidence="1">The sequence shown here is derived from an EMBL/GenBank/DDBJ whole genome shotgun (WGS) entry which is preliminary data.</text>
</comment>